<reference evidence="11" key="1">
    <citation type="submission" date="2022-04" db="EMBL/GenBank/DDBJ databases">
        <title>A functionally conserved STORR gene fusion in Papaver species that diverged 16.8 million years ago.</title>
        <authorList>
            <person name="Catania T."/>
        </authorList>
    </citation>
    <scope>NUCLEOTIDE SEQUENCE</scope>
    <source>
        <strain evidence="11">S-188037</strain>
    </source>
</reference>
<keyword evidence="5" id="KW-0067">ATP-binding</keyword>
<dbReference type="SMART" id="SM00490">
    <property type="entry name" value="HELICc"/>
    <property type="match status" value="1"/>
</dbReference>
<accession>A0AAD4XIA7</accession>
<dbReference type="SMART" id="SM00487">
    <property type="entry name" value="DEXDc"/>
    <property type="match status" value="1"/>
</dbReference>
<feature type="region of interest" description="Disordered" evidence="7">
    <location>
        <begin position="486"/>
        <end position="695"/>
    </location>
</feature>
<dbReference type="GO" id="GO:0003724">
    <property type="term" value="F:RNA helicase activity"/>
    <property type="evidence" value="ECO:0007669"/>
    <property type="project" value="InterPro"/>
</dbReference>
<evidence type="ECO:0000256" key="2">
    <source>
        <dbReference type="ARBA" id="ARBA00022741"/>
    </source>
</evidence>
<evidence type="ECO:0000256" key="7">
    <source>
        <dbReference type="SAM" id="MobiDB-lite"/>
    </source>
</evidence>
<keyword evidence="4" id="KW-0347">Helicase</keyword>
<organism evidence="11 12">
    <name type="scientific">Papaver atlanticum</name>
    <dbReference type="NCBI Taxonomy" id="357466"/>
    <lineage>
        <taxon>Eukaryota</taxon>
        <taxon>Viridiplantae</taxon>
        <taxon>Streptophyta</taxon>
        <taxon>Embryophyta</taxon>
        <taxon>Tracheophyta</taxon>
        <taxon>Spermatophyta</taxon>
        <taxon>Magnoliopsida</taxon>
        <taxon>Ranunculales</taxon>
        <taxon>Papaveraceae</taxon>
        <taxon>Papaveroideae</taxon>
        <taxon>Papaver</taxon>
    </lineage>
</organism>
<feature type="compositionally biased region" description="Polar residues" evidence="7">
    <location>
        <begin position="502"/>
        <end position="515"/>
    </location>
</feature>
<dbReference type="Pfam" id="PF00270">
    <property type="entry name" value="DEAD"/>
    <property type="match status" value="1"/>
</dbReference>
<feature type="compositionally biased region" description="Basic and acidic residues" evidence="7">
    <location>
        <begin position="673"/>
        <end position="693"/>
    </location>
</feature>
<comment type="similarity">
    <text evidence="1">Belongs to the DEAD box helicase family. DDX21/DDX50 subfamily.</text>
</comment>
<dbReference type="GO" id="GO:0005829">
    <property type="term" value="C:cytosol"/>
    <property type="evidence" value="ECO:0007669"/>
    <property type="project" value="TreeGrafter"/>
</dbReference>
<evidence type="ECO:0000256" key="5">
    <source>
        <dbReference type="ARBA" id="ARBA00022840"/>
    </source>
</evidence>
<evidence type="ECO:0000256" key="4">
    <source>
        <dbReference type="ARBA" id="ARBA00022806"/>
    </source>
</evidence>
<evidence type="ECO:0000313" key="12">
    <source>
        <dbReference type="Proteomes" id="UP001202328"/>
    </source>
</evidence>
<dbReference type="PROSITE" id="PS51194">
    <property type="entry name" value="HELICASE_CTER"/>
    <property type="match status" value="1"/>
</dbReference>
<dbReference type="Proteomes" id="UP001202328">
    <property type="component" value="Unassembled WGS sequence"/>
</dbReference>
<sequence length="705" mass="75890">MASSSSTSLLFSPLPSTAFLHKNPNLSATSSSSLLCNFSPLSISISINNNNNKRKTCFYVSSSSVVGYPISTEISASFDAGNGTSRSSGGRSSSSNSGGDGGGNLDIAQLGISDEIVSALSRRGITQLFPIQRAVLEPAMAGRDMIGRAITGSGKTLAFGIPILDKIIRNRSPRRQRRSPSALVLAPTRELARQVQKEFKESAPNLSSVCLYGGVPITNQIRSLGMGIDIAVGTPGRIIDLVERGALNLSEVKFVVLDEADQMLAVGFQEDVERILNYLPEERQCMLFSATMPSWVNELSRKYLNKPVVVDLVGDSEQKLADGISLLSIVSSNSGKENTLSSLISTYGQGGKSIIFTRTKRDAEELSRSMGGALSSKALHGNMQQFQRDKTLAAFRDGRFNVLVATDVAARGLDIPNVDLVIHFEIPNTSEIFVHRSGRTGRAGKKGTAILMYTKAQRRAVTTIERDLGCKFKELPSIAGSIGSMDGNERSYGRYSDSGSGMNRQFGSYSESRGNSGERQYGGYSGSRGNSSERQYGGYSGSRGNSSERQPGGYSWSRGNSSERHFGGYGGSRGSSSERQFGGYGGSRGSSSERQFGGYGGSRGSSSERQSGGYSGSRGDTYGTRSQESRGSRPSEDRFGGIESSRSDDYSRISDSMSIPFAKSRRSQSNRYNDNESKQSSEDGSVEKKRDAGFKQILDMLREQT</sequence>
<dbReference type="Pfam" id="PF00271">
    <property type="entry name" value="Helicase_C"/>
    <property type="match status" value="1"/>
</dbReference>
<dbReference type="SUPFAM" id="SSF52540">
    <property type="entry name" value="P-loop containing nucleoside triphosphate hydrolases"/>
    <property type="match status" value="1"/>
</dbReference>
<feature type="compositionally biased region" description="Basic and acidic residues" evidence="7">
    <location>
        <begin position="627"/>
        <end position="652"/>
    </location>
</feature>
<dbReference type="PANTHER" id="PTHR47959">
    <property type="entry name" value="ATP-DEPENDENT RNA HELICASE RHLE-RELATED"/>
    <property type="match status" value="1"/>
</dbReference>
<evidence type="ECO:0000256" key="1">
    <source>
        <dbReference type="ARBA" id="ARBA00006517"/>
    </source>
</evidence>
<dbReference type="Gene3D" id="3.40.50.300">
    <property type="entry name" value="P-loop containing nucleotide triphosphate hydrolases"/>
    <property type="match status" value="2"/>
</dbReference>
<dbReference type="EMBL" id="JAJJMB010009125">
    <property type="protein sequence ID" value="KAI3915903.1"/>
    <property type="molecule type" value="Genomic_DNA"/>
</dbReference>
<dbReference type="GO" id="GO:0003676">
    <property type="term" value="F:nucleic acid binding"/>
    <property type="evidence" value="ECO:0007669"/>
    <property type="project" value="InterPro"/>
</dbReference>
<evidence type="ECO:0000313" key="11">
    <source>
        <dbReference type="EMBL" id="KAI3915903.1"/>
    </source>
</evidence>
<dbReference type="PROSITE" id="PS51192">
    <property type="entry name" value="HELICASE_ATP_BIND_1"/>
    <property type="match status" value="1"/>
</dbReference>
<comment type="caution">
    <text evidence="11">The sequence shown here is derived from an EMBL/GenBank/DDBJ whole genome shotgun (WGS) entry which is preliminary data.</text>
</comment>
<evidence type="ECO:0000259" key="9">
    <source>
        <dbReference type="PROSITE" id="PS51194"/>
    </source>
</evidence>
<dbReference type="GO" id="GO:0016787">
    <property type="term" value="F:hydrolase activity"/>
    <property type="evidence" value="ECO:0007669"/>
    <property type="project" value="UniProtKB-KW"/>
</dbReference>
<dbReference type="InterPro" id="IPR014014">
    <property type="entry name" value="RNA_helicase_DEAD_Q_motif"/>
</dbReference>
<dbReference type="PROSITE" id="PS51195">
    <property type="entry name" value="Q_MOTIF"/>
    <property type="match status" value="1"/>
</dbReference>
<protein>
    <submittedName>
        <fullName evidence="11">Uncharacterized protein</fullName>
    </submittedName>
</protein>
<evidence type="ECO:0000259" key="8">
    <source>
        <dbReference type="PROSITE" id="PS51192"/>
    </source>
</evidence>
<name>A0AAD4XIA7_9MAGN</name>
<feature type="domain" description="Helicase ATP-binding" evidence="8">
    <location>
        <begin position="136"/>
        <end position="310"/>
    </location>
</feature>
<dbReference type="InterPro" id="IPR001650">
    <property type="entry name" value="Helicase_C-like"/>
</dbReference>
<dbReference type="PANTHER" id="PTHR47959:SF23">
    <property type="entry name" value="HELICASE ATP-BINDING DOMAIN-CONTAINING PROTEIN"/>
    <property type="match status" value="1"/>
</dbReference>
<dbReference type="InterPro" id="IPR027417">
    <property type="entry name" value="P-loop_NTPase"/>
</dbReference>
<evidence type="ECO:0000256" key="6">
    <source>
        <dbReference type="PROSITE-ProRule" id="PRU00552"/>
    </source>
</evidence>
<feature type="compositionally biased region" description="Low complexity" evidence="7">
    <location>
        <begin position="517"/>
        <end position="549"/>
    </location>
</feature>
<dbReference type="CDD" id="cd18787">
    <property type="entry name" value="SF2_C_DEAD"/>
    <property type="match status" value="1"/>
</dbReference>
<feature type="compositionally biased region" description="Low complexity" evidence="7">
    <location>
        <begin position="81"/>
        <end position="97"/>
    </location>
</feature>
<feature type="domain" description="DEAD-box RNA helicase Q" evidence="10">
    <location>
        <begin position="105"/>
        <end position="133"/>
    </location>
</feature>
<keyword evidence="2" id="KW-0547">Nucleotide-binding</keyword>
<keyword evidence="3" id="KW-0378">Hydrolase</keyword>
<dbReference type="GO" id="GO:0005524">
    <property type="term" value="F:ATP binding"/>
    <property type="evidence" value="ECO:0007669"/>
    <property type="project" value="UniProtKB-KW"/>
</dbReference>
<feature type="domain" description="Helicase C-terminal" evidence="9">
    <location>
        <begin position="339"/>
        <end position="483"/>
    </location>
</feature>
<evidence type="ECO:0000259" key="10">
    <source>
        <dbReference type="PROSITE" id="PS51195"/>
    </source>
</evidence>
<feature type="region of interest" description="Disordered" evidence="7">
    <location>
        <begin position="80"/>
        <end position="102"/>
    </location>
</feature>
<proteinExistence type="inferred from homology"/>
<dbReference type="InterPro" id="IPR050079">
    <property type="entry name" value="DEAD_box_RNA_helicase"/>
</dbReference>
<dbReference type="InterPro" id="IPR011545">
    <property type="entry name" value="DEAD/DEAH_box_helicase_dom"/>
</dbReference>
<dbReference type="InterPro" id="IPR044742">
    <property type="entry name" value="DEAD/DEAH_RhlB"/>
</dbReference>
<keyword evidence="12" id="KW-1185">Reference proteome</keyword>
<evidence type="ECO:0000256" key="3">
    <source>
        <dbReference type="ARBA" id="ARBA00022801"/>
    </source>
</evidence>
<feature type="short sequence motif" description="Q motif" evidence="6">
    <location>
        <begin position="105"/>
        <end position="133"/>
    </location>
</feature>
<dbReference type="AlphaFoldDB" id="A0AAD4XIA7"/>
<dbReference type="CDD" id="cd00268">
    <property type="entry name" value="DEADc"/>
    <property type="match status" value="1"/>
</dbReference>
<gene>
    <name evidence="11" type="ORF">MKW98_004344</name>
</gene>
<dbReference type="InterPro" id="IPR014001">
    <property type="entry name" value="Helicase_ATP-bd"/>
</dbReference>